<evidence type="ECO:0000256" key="11">
    <source>
        <dbReference type="ARBA" id="ARBA00023268"/>
    </source>
</evidence>
<evidence type="ECO:0000256" key="5">
    <source>
        <dbReference type="ARBA" id="ARBA00007417"/>
    </source>
</evidence>
<evidence type="ECO:0000313" key="15">
    <source>
        <dbReference type="Proteomes" id="UP001207294"/>
    </source>
</evidence>
<keyword evidence="10 12" id="KW-0560">Oxidoreductase</keyword>
<gene>
    <name evidence="14" type="primary">ribD</name>
    <name evidence="14" type="ORF">OH718_09790</name>
</gene>
<dbReference type="PANTHER" id="PTHR38011:SF7">
    <property type="entry name" value="2,5-DIAMINO-6-RIBOSYLAMINO-4(3H)-PYRIMIDINONE 5'-PHOSPHATE REDUCTASE"/>
    <property type="match status" value="1"/>
</dbReference>
<comment type="pathway">
    <text evidence="2 12">Cofactor biosynthesis; riboflavin biosynthesis; 5-amino-6-(D-ribitylamino)uracil from GTP: step 2/4.</text>
</comment>
<dbReference type="GO" id="GO:0008703">
    <property type="term" value="F:5-amino-6-(5-phosphoribosylamino)uracil reductase activity"/>
    <property type="evidence" value="ECO:0007669"/>
    <property type="project" value="UniProtKB-EC"/>
</dbReference>
<evidence type="ECO:0000259" key="13">
    <source>
        <dbReference type="PROSITE" id="PS51747"/>
    </source>
</evidence>
<dbReference type="PIRSF" id="PIRSF006769">
    <property type="entry name" value="RibD"/>
    <property type="match status" value="1"/>
</dbReference>
<comment type="caution">
    <text evidence="14">The sequence shown here is derived from an EMBL/GenBank/DDBJ whole genome shotgun (WGS) entry which is preliminary data.</text>
</comment>
<evidence type="ECO:0000256" key="3">
    <source>
        <dbReference type="ARBA" id="ARBA00004910"/>
    </source>
</evidence>
<organism evidence="14 15">
    <name type="scientific">Pseudomonas capsici</name>
    <dbReference type="NCBI Taxonomy" id="2810614"/>
    <lineage>
        <taxon>Bacteria</taxon>
        <taxon>Pseudomonadati</taxon>
        <taxon>Pseudomonadota</taxon>
        <taxon>Gammaproteobacteria</taxon>
        <taxon>Pseudomonadales</taxon>
        <taxon>Pseudomonadaceae</taxon>
        <taxon>Pseudomonas</taxon>
    </lineage>
</organism>
<dbReference type="EC" id="1.1.1.193" evidence="12"/>
<keyword evidence="9 12" id="KW-0521">NADP</keyword>
<sequence>MNHFTECDFQHMQHALSLAARGSHSTWPNPRVGCVIAHGAQVVGEGWHRSAGGPHAEVFALRQAGALAKGATAYVTLEPCSHVGRTGACHQALIDSGIATVVVAHEDPFEKVNGRGIALLREAGIEVKVGLFRTAARELNRGFLSSVERQRPWVQLKLGMSLDGRTALSNGRSQWISSHQARSDVQLWRAASAAIVTGSGTVLADDPLLTVRHLSSPAALPPVRVVLDSKARVPGNARVFNSLAPSLHVIGLDASLDPSTTTGNEVLRLQSDENGVDLAQLMHVLSERGLHDVFVEAGPTLAGALLKAGLVDELLVYIAPRLLGDIARPMVHLPELTSLHDSLNFSLYEVTSIGPDLRLRLRPDQNDTVR</sequence>
<dbReference type="InterPro" id="IPR016192">
    <property type="entry name" value="APOBEC/CMP_deaminase_Zn-bd"/>
</dbReference>
<dbReference type="InterPro" id="IPR002125">
    <property type="entry name" value="CMP_dCMP_dom"/>
</dbReference>
<comment type="catalytic activity">
    <reaction evidence="12">
        <text>5-amino-6-(5-phospho-D-ribitylamino)uracil + NADP(+) = 5-amino-6-(5-phospho-D-ribosylamino)uracil + NADPH + H(+)</text>
        <dbReference type="Rhea" id="RHEA:17845"/>
        <dbReference type="ChEBI" id="CHEBI:15378"/>
        <dbReference type="ChEBI" id="CHEBI:57783"/>
        <dbReference type="ChEBI" id="CHEBI:58349"/>
        <dbReference type="ChEBI" id="CHEBI:58421"/>
        <dbReference type="ChEBI" id="CHEBI:58453"/>
        <dbReference type="EC" id="1.1.1.193"/>
    </reaction>
</comment>
<dbReference type="EMBL" id="JAOXML010000006">
    <property type="protein sequence ID" value="MCV4376886.1"/>
    <property type="molecule type" value="Genomic_DNA"/>
</dbReference>
<evidence type="ECO:0000256" key="12">
    <source>
        <dbReference type="PIRNR" id="PIRNR006769"/>
    </source>
</evidence>
<evidence type="ECO:0000256" key="9">
    <source>
        <dbReference type="ARBA" id="ARBA00022857"/>
    </source>
</evidence>
<keyword evidence="7 12" id="KW-0479">Metal-binding</keyword>
<dbReference type="InterPro" id="IPR016193">
    <property type="entry name" value="Cytidine_deaminase-like"/>
</dbReference>
<keyword evidence="8 12" id="KW-0862">Zinc</keyword>
<comment type="similarity">
    <text evidence="4 12">In the N-terminal section; belongs to the cytidine and deoxycytidylate deaminase family.</text>
</comment>
<dbReference type="CDD" id="cd01284">
    <property type="entry name" value="Riboflavin_deaminase-reductase"/>
    <property type="match status" value="1"/>
</dbReference>
<dbReference type="Pfam" id="PF00383">
    <property type="entry name" value="dCMP_cyt_deam_1"/>
    <property type="match status" value="1"/>
</dbReference>
<comment type="function">
    <text evidence="1 12">Converts 2,5-diamino-6-(ribosylamino)-4(3h)-pyrimidinone 5'-phosphate into 5-amino-6-(ribosylamino)-2,4(1h,3h)-pyrimidinedione 5'-phosphate.</text>
</comment>
<evidence type="ECO:0000256" key="8">
    <source>
        <dbReference type="ARBA" id="ARBA00022833"/>
    </source>
</evidence>
<comment type="similarity">
    <text evidence="5 12">In the C-terminal section; belongs to the HTP reductase family.</text>
</comment>
<name>A0ABT3BVK7_9PSED</name>
<dbReference type="Pfam" id="PF01872">
    <property type="entry name" value="RibD_C"/>
    <property type="match status" value="1"/>
</dbReference>
<dbReference type="PROSITE" id="PS00903">
    <property type="entry name" value="CYT_DCMP_DEAMINASES_1"/>
    <property type="match status" value="1"/>
</dbReference>
<evidence type="ECO:0000256" key="4">
    <source>
        <dbReference type="ARBA" id="ARBA00005259"/>
    </source>
</evidence>
<keyword evidence="15" id="KW-1185">Reference proteome</keyword>
<comment type="catalytic activity">
    <reaction evidence="12">
        <text>2,5-diamino-6-hydroxy-4-(5-phosphoribosylamino)-pyrimidine + H2O + H(+) = 5-amino-6-(5-phospho-D-ribosylamino)uracil + NH4(+)</text>
        <dbReference type="Rhea" id="RHEA:21868"/>
        <dbReference type="ChEBI" id="CHEBI:15377"/>
        <dbReference type="ChEBI" id="CHEBI:15378"/>
        <dbReference type="ChEBI" id="CHEBI:28938"/>
        <dbReference type="ChEBI" id="CHEBI:58453"/>
        <dbReference type="ChEBI" id="CHEBI:58614"/>
        <dbReference type="EC" id="3.5.4.26"/>
    </reaction>
</comment>
<dbReference type="InterPro" id="IPR011549">
    <property type="entry name" value="RibD_C"/>
</dbReference>
<dbReference type="InterPro" id="IPR004794">
    <property type="entry name" value="Eubact_RibD"/>
</dbReference>
<evidence type="ECO:0000256" key="7">
    <source>
        <dbReference type="ARBA" id="ARBA00022723"/>
    </source>
</evidence>
<dbReference type="Gene3D" id="3.40.140.10">
    <property type="entry name" value="Cytidine Deaminase, domain 2"/>
    <property type="match status" value="1"/>
</dbReference>
<dbReference type="InterPro" id="IPR002734">
    <property type="entry name" value="RibDG_C"/>
</dbReference>
<dbReference type="GO" id="GO:0008835">
    <property type="term" value="F:diaminohydroxyphosphoribosylaminopyrimidine deaminase activity"/>
    <property type="evidence" value="ECO:0007669"/>
    <property type="project" value="UniProtKB-EC"/>
</dbReference>
<comment type="pathway">
    <text evidence="3 12">Cofactor biosynthesis; riboflavin biosynthesis; 5-amino-6-(D-ribitylamino)uracil from GTP: step 3/4.</text>
</comment>
<evidence type="ECO:0000256" key="1">
    <source>
        <dbReference type="ARBA" id="ARBA00002151"/>
    </source>
</evidence>
<dbReference type="Proteomes" id="UP001207294">
    <property type="component" value="Unassembled WGS sequence"/>
</dbReference>
<keyword evidence="11" id="KW-0511">Multifunctional enzyme</keyword>
<evidence type="ECO:0000313" key="14">
    <source>
        <dbReference type="EMBL" id="MCV4376886.1"/>
    </source>
</evidence>
<dbReference type="NCBIfam" id="TIGR00227">
    <property type="entry name" value="ribD_Cterm"/>
    <property type="match status" value="1"/>
</dbReference>
<dbReference type="Gene3D" id="3.40.430.10">
    <property type="entry name" value="Dihydrofolate Reductase, subunit A"/>
    <property type="match status" value="1"/>
</dbReference>
<feature type="domain" description="CMP/dCMP-type deaminase" evidence="13">
    <location>
        <begin position="7"/>
        <end position="127"/>
    </location>
</feature>
<dbReference type="EC" id="3.5.4.26" evidence="12"/>
<dbReference type="PROSITE" id="PS51747">
    <property type="entry name" value="CYT_DCMP_DEAMINASES_2"/>
    <property type="match status" value="1"/>
</dbReference>
<dbReference type="SUPFAM" id="SSF53927">
    <property type="entry name" value="Cytidine deaminase-like"/>
    <property type="match status" value="1"/>
</dbReference>
<reference evidence="14 15" key="1">
    <citation type="submission" date="2022-10" db="EMBL/GenBank/DDBJ databases">
        <title>Characterization of Pseudomonas capsici strains from pepper and tomato in Georgia.</title>
        <authorList>
            <person name="Zhao M."/>
            <person name="Dutta B."/>
        </authorList>
    </citation>
    <scope>NUCLEOTIDE SEQUENCE [LARGE SCALE GENOMIC DNA]</scope>
    <source>
        <strain evidence="14 15">Pc20-5</strain>
    </source>
</reference>
<dbReference type="SUPFAM" id="SSF53597">
    <property type="entry name" value="Dihydrofolate reductase-like"/>
    <property type="match status" value="1"/>
</dbReference>
<evidence type="ECO:0000256" key="10">
    <source>
        <dbReference type="ARBA" id="ARBA00023002"/>
    </source>
</evidence>
<comment type="cofactor">
    <cofactor evidence="12">
        <name>Zn(2+)</name>
        <dbReference type="ChEBI" id="CHEBI:29105"/>
    </cofactor>
    <text evidence="12">Binds 1 zinc ion.</text>
</comment>
<protein>
    <recommendedName>
        <fullName evidence="12">Riboflavin biosynthesis protein RibD</fullName>
    </recommendedName>
    <domain>
        <recommendedName>
            <fullName evidence="12">Diaminohydroxyphosphoribosylaminopyrimidine deaminase</fullName>
            <shortName evidence="12">DRAP deaminase</shortName>
            <ecNumber evidence="12">3.5.4.26</ecNumber>
        </recommendedName>
        <alternativeName>
            <fullName evidence="12">Riboflavin-specific deaminase</fullName>
        </alternativeName>
    </domain>
    <domain>
        <recommendedName>
            <fullName evidence="12">5-amino-6-(5-phosphoribosylamino)uracil reductase</fullName>
            <ecNumber evidence="12">1.1.1.193</ecNumber>
        </recommendedName>
        <alternativeName>
            <fullName evidence="12">HTP reductase</fullName>
        </alternativeName>
    </domain>
</protein>
<dbReference type="NCBIfam" id="TIGR00326">
    <property type="entry name" value="eubact_ribD"/>
    <property type="match status" value="1"/>
</dbReference>
<dbReference type="PANTHER" id="PTHR38011">
    <property type="entry name" value="DIHYDROFOLATE REDUCTASE FAMILY PROTEIN (AFU_ORTHOLOGUE AFUA_8G06820)"/>
    <property type="match status" value="1"/>
</dbReference>
<dbReference type="InterPro" id="IPR024072">
    <property type="entry name" value="DHFR-like_dom_sf"/>
</dbReference>
<evidence type="ECO:0000256" key="2">
    <source>
        <dbReference type="ARBA" id="ARBA00004882"/>
    </source>
</evidence>
<accession>A0ABT3BVK7</accession>
<dbReference type="RefSeq" id="WP_263943129.1">
    <property type="nucleotide sequence ID" value="NZ_JAOXMH010000008.1"/>
</dbReference>
<keyword evidence="12 14" id="KW-0378">Hydrolase</keyword>
<evidence type="ECO:0000256" key="6">
    <source>
        <dbReference type="ARBA" id="ARBA00022619"/>
    </source>
</evidence>
<keyword evidence="6 12" id="KW-0686">Riboflavin biosynthesis</keyword>
<dbReference type="InterPro" id="IPR050765">
    <property type="entry name" value="Riboflavin_Biosynth_HTPR"/>
</dbReference>
<proteinExistence type="inferred from homology"/>